<evidence type="ECO:0000313" key="9">
    <source>
        <dbReference type="EMBL" id="AXA60101.1"/>
    </source>
</evidence>
<reference evidence="10" key="1">
    <citation type="journal article" date="2021" name="Front. Microbiol.">
        <title>Genomic Analysis of the 1-Aminocyclopropane-1-Carboxylate Deaminase-Producing Pseudomonas thivervalensis SC5 Reveals Its Multifaceted Roles in Soil and in Beneficial Interactions With Plants.</title>
        <authorList>
            <person name="Nascimento F.X."/>
            <person name="Uron P."/>
            <person name="Glick B.R."/>
            <person name="Giachini A."/>
            <person name="Rossi M.J."/>
        </authorList>
    </citation>
    <scope>NUCLEOTIDE SEQUENCE [LARGE SCALE GENOMIC DNA]</scope>
    <source>
        <strain evidence="10">PLM3</strain>
    </source>
</reference>
<dbReference type="Gene3D" id="3.50.50.60">
    <property type="entry name" value="FAD/NAD(P)-binding domain"/>
    <property type="match status" value="1"/>
</dbReference>
<evidence type="ECO:0000256" key="1">
    <source>
        <dbReference type="ARBA" id="ARBA00001974"/>
    </source>
</evidence>
<evidence type="ECO:0000256" key="2">
    <source>
        <dbReference type="ARBA" id="ARBA00010790"/>
    </source>
</evidence>
<evidence type="ECO:0000259" key="8">
    <source>
        <dbReference type="PROSITE" id="PS00623"/>
    </source>
</evidence>
<proteinExistence type="inferred from homology"/>
<dbReference type="PANTHER" id="PTHR11552">
    <property type="entry name" value="GLUCOSE-METHANOL-CHOLINE GMC OXIDOREDUCTASE"/>
    <property type="match status" value="1"/>
</dbReference>
<dbReference type="InterPro" id="IPR036188">
    <property type="entry name" value="FAD/NAD-bd_sf"/>
</dbReference>
<evidence type="ECO:0000256" key="5">
    <source>
        <dbReference type="ARBA" id="ARBA00023002"/>
    </source>
</evidence>
<keyword evidence="10" id="KW-1185">Reference proteome</keyword>
<protein>
    <submittedName>
        <fullName evidence="9">GMC family oxidoreductase</fullName>
    </submittedName>
</protein>
<dbReference type="PIRSF" id="PIRSF000137">
    <property type="entry name" value="Alcohol_oxidase"/>
    <property type="match status" value="1"/>
</dbReference>
<dbReference type="Pfam" id="PF00732">
    <property type="entry name" value="GMC_oxred_N"/>
    <property type="match status" value="1"/>
</dbReference>
<feature type="binding site" evidence="6">
    <location>
        <position position="224"/>
    </location>
    <ligand>
        <name>FAD</name>
        <dbReference type="ChEBI" id="CHEBI:57692"/>
    </ligand>
</feature>
<name>A0A2Z4ZRY8_9PSED</name>
<dbReference type="PANTHER" id="PTHR11552:SF147">
    <property type="entry name" value="CHOLINE DEHYDROGENASE, MITOCHONDRIAL"/>
    <property type="match status" value="1"/>
</dbReference>
<dbReference type="KEGG" id="pthv:CE140_08620"/>
<accession>A0A2Z4ZRY8</accession>
<evidence type="ECO:0000256" key="6">
    <source>
        <dbReference type="PIRSR" id="PIRSR000137-2"/>
    </source>
</evidence>
<dbReference type="Gene3D" id="3.30.560.10">
    <property type="entry name" value="Glucose Oxidase, domain 3"/>
    <property type="match status" value="1"/>
</dbReference>
<dbReference type="AlphaFoldDB" id="A0A2Z4ZRY8"/>
<dbReference type="SUPFAM" id="SSF51905">
    <property type="entry name" value="FAD/NAD(P)-binding domain"/>
    <property type="match status" value="1"/>
</dbReference>
<keyword evidence="4 6" id="KW-0274">FAD</keyword>
<sequence length="537" mass="58349">MPCSEDTRSYDYLIVGGGPAGSACAARLAAAFPQRQIALLETGPAKASWLSRMPIAVAALVPWRNRHNYAFRTVPQPGLNGKRGLQPRGRGLGGSSLINAMIYLRGQSEDYDSWEKNGADGWGWNQVLPIFKEMECNTRGANTWHGDSGPWKVADLEIPSSCTQAFVAAGVESGIEFNADFNGAHQAGVGLYQVTQHNGQRFNAAQAFLKPQPQNLKILTGVQVTRVLIVEGRATGVELADGRRFSTRREVVLCAGVYGTPQLLMLSGIGPADHLHSLGIRVHKDCPEVGKNLQDHVDITISRAVDDKGLLGLVPSLLPQLLTGLLSYLKRRAGLLSTNVAEAGAFVSTRPETSRPDVQFHFCVGIVDEHGRRIHAKRGFSVHICGLRPKSRGLVRLQSADPRHPPLIDPHYLSEPEDLQTLVDGIRIARKLLLAPSMSKYSGRSLHGLERLEGEELRAAIRLHADTIYHPVGTCRMGSDPSAPLDPQLRLRGIAGLRVADASVMPTLISGNTQVPCAMIGVRAAMFIQQEEYQHGD</sequence>
<dbReference type="InterPro" id="IPR007867">
    <property type="entry name" value="GMC_OxRtase_C"/>
</dbReference>
<dbReference type="RefSeq" id="WP_208666898.1">
    <property type="nucleotide sequence ID" value="NZ_CP022201.1"/>
</dbReference>
<evidence type="ECO:0000313" key="10">
    <source>
        <dbReference type="Proteomes" id="UP000251666"/>
    </source>
</evidence>
<dbReference type="Pfam" id="PF05199">
    <property type="entry name" value="GMC_oxred_C"/>
    <property type="match status" value="1"/>
</dbReference>
<dbReference type="Proteomes" id="UP000251666">
    <property type="component" value="Chromosome"/>
</dbReference>
<keyword evidence="5" id="KW-0560">Oxidoreductase</keyword>
<feature type="domain" description="Glucose-methanol-choline oxidoreductase N-terminal" evidence="8">
    <location>
        <begin position="89"/>
        <end position="112"/>
    </location>
</feature>
<comment type="similarity">
    <text evidence="2 7">Belongs to the GMC oxidoreductase family.</text>
</comment>
<dbReference type="GO" id="GO:0050660">
    <property type="term" value="F:flavin adenine dinucleotide binding"/>
    <property type="evidence" value="ECO:0007669"/>
    <property type="project" value="InterPro"/>
</dbReference>
<evidence type="ECO:0000256" key="7">
    <source>
        <dbReference type="RuleBase" id="RU003968"/>
    </source>
</evidence>
<keyword evidence="3 7" id="KW-0285">Flavoprotein</keyword>
<organism evidence="9 10">
    <name type="scientific">Pseudomonas thivervalensis</name>
    <dbReference type="NCBI Taxonomy" id="86265"/>
    <lineage>
        <taxon>Bacteria</taxon>
        <taxon>Pseudomonadati</taxon>
        <taxon>Pseudomonadota</taxon>
        <taxon>Gammaproteobacteria</taxon>
        <taxon>Pseudomonadales</taxon>
        <taxon>Pseudomonadaceae</taxon>
        <taxon>Pseudomonas</taxon>
    </lineage>
</organism>
<dbReference type="EMBL" id="CP022202">
    <property type="protein sequence ID" value="AXA60101.1"/>
    <property type="molecule type" value="Genomic_DNA"/>
</dbReference>
<dbReference type="PROSITE" id="PS00623">
    <property type="entry name" value="GMC_OXRED_1"/>
    <property type="match status" value="1"/>
</dbReference>
<evidence type="ECO:0000256" key="3">
    <source>
        <dbReference type="ARBA" id="ARBA00022630"/>
    </source>
</evidence>
<evidence type="ECO:0000256" key="4">
    <source>
        <dbReference type="ARBA" id="ARBA00022827"/>
    </source>
</evidence>
<gene>
    <name evidence="9" type="ORF">CEQ51_08460</name>
</gene>
<dbReference type="InterPro" id="IPR000172">
    <property type="entry name" value="GMC_OxRdtase_N"/>
</dbReference>
<comment type="cofactor">
    <cofactor evidence="1 6">
        <name>FAD</name>
        <dbReference type="ChEBI" id="CHEBI:57692"/>
    </cofactor>
</comment>
<dbReference type="GO" id="GO:0016614">
    <property type="term" value="F:oxidoreductase activity, acting on CH-OH group of donors"/>
    <property type="evidence" value="ECO:0007669"/>
    <property type="project" value="InterPro"/>
</dbReference>
<dbReference type="InterPro" id="IPR012132">
    <property type="entry name" value="GMC_OxRdtase"/>
</dbReference>
<dbReference type="SUPFAM" id="SSF54373">
    <property type="entry name" value="FAD-linked reductases, C-terminal domain"/>
    <property type="match status" value="1"/>
</dbReference>